<keyword evidence="7" id="KW-0436">Ligase</keyword>
<dbReference type="PANTHER" id="PTHR37422">
    <property type="entry name" value="TEICHURONIC ACID BIOSYNTHESIS PROTEIN TUAE"/>
    <property type="match status" value="1"/>
</dbReference>
<evidence type="ECO:0000256" key="2">
    <source>
        <dbReference type="ARBA" id="ARBA00022692"/>
    </source>
</evidence>
<feature type="transmembrane region" description="Helical" evidence="5">
    <location>
        <begin position="221"/>
        <end position="243"/>
    </location>
</feature>
<protein>
    <submittedName>
        <fullName evidence="7">O-antigen ligase</fullName>
        <ecNumber evidence="7">2.4.1.-</ecNumber>
    </submittedName>
</protein>
<feature type="transmembrane region" description="Helical" evidence="5">
    <location>
        <begin position="90"/>
        <end position="109"/>
    </location>
</feature>
<feature type="transmembrane region" description="Helical" evidence="5">
    <location>
        <begin position="356"/>
        <end position="372"/>
    </location>
</feature>
<dbReference type="Pfam" id="PF04932">
    <property type="entry name" value="Wzy_C"/>
    <property type="match status" value="1"/>
</dbReference>
<dbReference type="EMBL" id="JACIEK010000006">
    <property type="protein sequence ID" value="MBB3998808.1"/>
    <property type="molecule type" value="Genomic_DNA"/>
</dbReference>
<reference evidence="7 8" key="1">
    <citation type="submission" date="2020-08" db="EMBL/GenBank/DDBJ databases">
        <title>Genomic Encyclopedia of Type Strains, Phase IV (KMG-IV): sequencing the most valuable type-strain genomes for metagenomic binning, comparative biology and taxonomic classification.</title>
        <authorList>
            <person name="Goeker M."/>
        </authorList>
    </citation>
    <scope>NUCLEOTIDE SEQUENCE [LARGE SCALE GENOMIC DNA]</scope>
    <source>
        <strain evidence="7 8">DSM 102238</strain>
    </source>
</reference>
<dbReference type="EC" id="2.4.1.-" evidence="7"/>
<feature type="transmembrane region" description="Helical" evidence="5">
    <location>
        <begin position="322"/>
        <end position="344"/>
    </location>
</feature>
<dbReference type="GO" id="GO:0016874">
    <property type="term" value="F:ligase activity"/>
    <property type="evidence" value="ECO:0007669"/>
    <property type="project" value="UniProtKB-KW"/>
</dbReference>
<evidence type="ECO:0000313" key="7">
    <source>
        <dbReference type="EMBL" id="MBB3998808.1"/>
    </source>
</evidence>
<dbReference type="AlphaFoldDB" id="A0A7W6H5A1"/>
<evidence type="ECO:0000313" key="8">
    <source>
        <dbReference type="Proteomes" id="UP000542776"/>
    </source>
</evidence>
<accession>A0A7W6H5A1</accession>
<comment type="caution">
    <text evidence="7">The sequence shown here is derived from an EMBL/GenBank/DDBJ whole genome shotgun (WGS) entry which is preliminary data.</text>
</comment>
<dbReference type="Proteomes" id="UP000542776">
    <property type="component" value="Unassembled WGS sequence"/>
</dbReference>
<comment type="subcellular location">
    <subcellularLocation>
        <location evidence="1">Membrane</location>
        <topology evidence="1">Multi-pass membrane protein</topology>
    </subcellularLocation>
</comment>
<evidence type="ECO:0000259" key="6">
    <source>
        <dbReference type="Pfam" id="PF04932"/>
    </source>
</evidence>
<evidence type="ECO:0000256" key="3">
    <source>
        <dbReference type="ARBA" id="ARBA00022989"/>
    </source>
</evidence>
<keyword evidence="7" id="KW-0808">Transferase</keyword>
<keyword evidence="4 5" id="KW-0472">Membrane</keyword>
<dbReference type="GO" id="GO:0016757">
    <property type="term" value="F:glycosyltransferase activity"/>
    <property type="evidence" value="ECO:0007669"/>
    <property type="project" value="UniProtKB-KW"/>
</dbReference>
<organism evidence="7 8">
    <name type="scientific">Aureimonas pseudogalii</name>
    <dbReference type="NCBI Taxonomy" id="1744844"/>
    <lineage>
        <taxon>Bacteria</taxon>
        <taxon>Pseudomonadati</taxon>
        <taxon>Pseudomonadota</taxon>
        <taxon>Alphaproteobacteria</taxon>
        <taxon>Hyphomicrobiales</taxon>
        <taxon>Aurantimonadaceae</taxon>
        <taxon>Aureimonas</taxon>
    </lineage>
</organism>
<feature type="domain" description="O-antigen ligase-related" evidence="6">
    <location>
        <begin position="182"/>
        <end position="334"/>
    </location>
</feature>
<keyword evidence="2 5" id="KW-0812">Transmembrane</keyword>
<keyword evidence="3 5" id="KW-1133">Transmembrane helix</keyword>
<name>A0A7W6H5A1_9HYPH</name>
<dbReference type="InterPro" id="IPR007016">
    <property type="entry name" value="O-antigen_ligase-rel_domated"/>
</dbReference>
<keyword evidence="8" id="KW-1185">Reference proteome</keyword>
<sequence length="409" mass="44260">MTIRRILLSRRRFDAVLLAAGFAALAAMLSIGKVVFILFAVCGIYLAAIRHRTIRQWTPAFAVTLSAWALWQIGLSLARGEPIAGNRVLSYAGLELALVFLPLGLCLVRRPLDALATGARIGLLVLLVATPIQFAMIGGRVGLGVNEAIFAFVAGIVGLAARLPAQRPLRFLPNGPLWTYLATVPIVLSGTRAALVLMLMTAVLDLYTLFALRRRTRQQTWTLLGAIAAVVVVGAYPVGSIVANRFEAGVVELKNFEATGNVTGSADVRLVMWRSAASVLAEHPWLGVGGTVRMDRVAEKAGGNAYMVTYYEHLHNFFFDEALSSGLIGFALLVSVFAAFLVAVFRSRANQLERETACVLVAFLVLFGSFHGVLLNEWTLIAVFGTMSVLLTKLRRETLAARHAPSQSR</sequence>
<dbReference type="PANTHER" id="PTHR37422:SF23">
    <property type="entry name" value="TEICHURONIC ACID BIOSYNTHESIS PROTEIN TUAE"/>
    <property type="match status" value="1"/>
</dbReference>
<dbReference type="InterPro" id="IPR051533">
    <property type="entry name" value="WaaL-like"/>
</dbReference>
<keyword evidence="7" id="KW-0328">Glycosyltransferase</keyword>
<gene>
    <name evidence="7" type="ORF">GGR04_002656</name>
</gene>
<proteinExistence type="predicted"/>
<dbReference type="GO" id="GO:0016020">
    <property type="term" value="C:membrane"/>
    <property type="evidence" value="ECO:0007669"/>
    <property type="project" value="UniProtKB-SubCell"/>
</dbReference>
<evidence type="ECO:0000256" key="5">
    <source>
        <dbReference type="SAM" id="Phobius"/>
    </source>
</evidence>
<evidence type="ECO:0000256" key="4">
    <source>
        <dbReference type="ARBA" id="ARBA00023136"/>
    </source>
</evidence>
<evidence type="ECO:0000256" key="1">
    <source>
        <dbReference type="ARBA" id="ARBA00004141"/>
    </source>
</evidence>
<feature type="transmembrane region" description="Helical" evidence="5">
    <location>
        <begin position="15"/>
        <end position="48"/>
    </location>
</feature>
<dbReference type="RefSeq" id="WP_183200327.1">
    <property type="nucleotide sequence ID" value="NZ_JACIEK010000006.1"/>
</dbReference>
<feature type="transmembrane region" description="Helical" evidence="5">
    <location>
        <begin position="121"/>
        <end position="142"/>
    </location>
</feature>
<feature type="transmembrane region" description="Helical" evidence="5">
    <location>
        <begin position="60"/>
        <end position="78"/>
    </location>
</feature>